<comment type="similarity">
    <text evidence="2">Belongs to the krueppel C2H2-type zinc-finger protein family.</text>
</comment>
<gene>
    <name evidence="14" type="ORF">L9F63_023200</name>
</gene>
<comment type="similarity">
    <text evidence="11">Belongs to the snail C2H2-type zinc-finger protein family.</text>
</comment>
<dbReference type="Gene3D" id="3.30.160.60">
    <property type="entry name" value="Classic Zinc Finger"/>
    <property type="match status" value="5"/>
</dbReference>
<dbReference type="PANTHER" id="PTHR24388:SF50">
    <property type="entry name" value="ZINC FINGER PROTEIN 646"/>
    <property type="match status" value="1"/>
</dbReference>
<keyword evidence="9" id="KW-0804">Transcription</keyword>
<dbReference type="FunFam" id="3.30.160.60:FF:000086">
    <property type="entry name" value="transcription factor E4F1 isoform X1"/>
    <property type="match status" value="1"/>
</dbReference>
<dbReference type="InterPro" id="IPR013087">
    <property type="entry name" value="Znf_C2H2_type"/>
</dbReference>
<evidence type="ECO:0000256" key="3">
    <source>
        <dbReference type="ARBA" id="ARBA00022723"/>
    </source>
</evidence>
<dbReference type="GO" id="GO:0005634">
    <property type="term" value="C:nucleus"/>
    <property type="evidence" value="ECO:0007669"/>
    <property type="project" value="UniProtKB-SubCell"/>
</dbReference>
<accession>A0AAD7ZJS3</accession>
<evidence type="ECO:0000259" key="13">
    <source>
        <dbReference type="PROSITE" id="PS50157"/>
    </source>
</evidence>
<feature type="domain" description="C2H2-type" evidence="13">
    <location>
        <begin position="202"/>
        <end position="229"/>
    </location>
</feature>
<evidence type="ECO:0000256" key="12">
    <source>
        <dbReference type="PROSITE-ProRule" id="PRU00042"/>
    </source>
</evidence>
<evidence type="ECO:0000313" key="14">
    <source>
        <dbReference type="EMBL" id="KAJ9581617.1"/>
    </source>
</evidence>
<dbReference type="PROSITE" id="PS50157">
    <property type="entry name" value="ZINC_FINGER_C2H2_2"/>
    <property type="match status" value="5"/>
</dbReference>
<dbReference type="FunFam" id="3.30.160.60:FF:002716">
    <property type="entry name" value="Zinc finger protein 212"/>
    <property type="match status" value="1"/>
</dbReference>
<dbReference type="Proteomes" id="UP001233999">
    <property type="component" value="Unassembled WGS sequence"/>
</dbReference>
<evidence type="ECO:0000256" key="8">
    <source>
        <dbReference type="ARBA" id="ARBA00023125"/>
    </source>
</evidence>
<dbReference type="SUPFAM" id="SSF57667">
    <property type="entry name" value="beta-beta-alpha zinc fingers"/>
    <property type="match status" value="3"/>
</dbReference>
<feature type="domain" description="C2H2-type" evidence="13">
    <location>
        <begin position="258"/>
        <end position="285"/>
    </location>
</feature>
<dbReference type="EMBL" id="JASPKZ010007878">
    <property type="protein sequence ID" value="KAJ9581617.1"/>
    <property type="molecule type" value="Genomic_DNA"/>
</dbReference>
<keyword evidence="5 12" id="KW-0863">Zinc-finger</keyword>
<evidence type="ECO:0000256" key="6">
    <source>
        <dbReference type="ARBA" id="ARBA00022833"/>
    </source>
</evidence>
<sequence>MEVDIESEIDYHIESIDIKCELFPADDPLDYQKTKLEDTSYSIREKTDNIDIKHEAYISENLIFIKDESKVQQTEELLENLQQNSVVTGTECDPNVVSTEEDKCTGNVNNIVGIYTPNLQPKKAHNDETRNILSDDDLIPHLSKLFKCSVCKKSFTRKFNLVEHLRIHRNEKPFKCSACGKSFIRKPHLKTHIGTHDNEKRFICNLCDKSYTRKSSLNIHLRYHSNEKSFRCAVCNKTFVEKRTLKTHLRIHTNEKPFKCPVCNKSFTQKTNLNTHYRLHSKETPFK</sequence>
<dbReference type="InterPro" id="IPR050527">
    <property type="entry name" value="Snail/Krueppel_Znf"/>
</dbReference>
<reference evidence="14" key="1">
    <citation type="journal article" date="2023" name="IScience">
        <title>Live-bearing cockroach genome reveals convergent evolutionary mechanisms linked to viviparity in insects and beyond.</title>
        <authorList>
            <person name="Fouks B."/>
            <person name="Harrison M.C."/>
            <person name="Mikhailova A.A."/>
            <person name="Marchal E."/>
            <person name="English S."/>
            <person name="Carruthers M."/>
            <person name="Jennings E.C."/>
            <person name="Chiamaka E.L."/>
            <person name="Frigard R.A."/>
            <person name="Pippel M."/>
            <person name="Attardo G.M."/>
            <person name="Benoit J.B."/>
            <person name="Bornberg-Bauer E."/>
            <person name="Tobe S.S."/>
        </authorList>
    </citation>
    <scope>NUCLEOTIDE SEQUENCE</scope>
    <source>
        <strain evidence="14">Stay&amp;Tobe</strain>
    </source>
</reference>
<dbReference type="PANTHER" id="PTHR24388">
    <property type="entry name" value="ZINC FINGER PROTEIN"/>
    <property type="match status" value="1"/>
</dbReference>
<name>A0AAD7ZJS3_DIPPU</name>
<dbReference type="FunFam" id="3.30.160.60:FF:001235">
    <property type="entry name" value="Si:ch211-119o8.6"/>
    <property type="match status" value="1"/>
</dbReference>
<keyword evidence="6" id="KW-0862">Zinc</keyword>
<dbReference type="FunFam" id="3.30.160.60:FF:000646">
    <property type="entry name" value="Myeloid zinc finger 1"/>
    <property type="match status" value="1"/>
</dbReference>
<reference evidence="14" key="2">
    <citation type="submission" date="2023-05" db="EMBL/GenBank/DDBJ databases">
        <authorList>
            <person name="Fouks B."/>
        </authorList>
    </citation>
    <scope>NUCLEOTIDE SEQUENCE</scope>
    <source>
        <strain evidence="14">Stay&amp;Tobe</strain>
        <tissue evidence="14">Testes</tissue>
    </source>
</reference>
<dbReference type="SMART" id="SM00355">
    <property type="entry name" value="ZnF_C2H2"/>
    <property type="match status" value="5"/>
</dbReference>
<evidence type="ECO:0000256" key="9">
    <source>
        <dbReference type="ARBA" id="ARBA00023163"/>
    </source>
</evidence>
<evidence type="ECO:0000256" key="1">
    <source>
        <dbReference type="ARBA" id="ARBA00004123"/>
    </source>
</evidence>
<feature type="domain" description="C2H2-type" evidence="13">
    <location>
        <begin position="174"/>
        <end position="201"/>
    </location>
</feature>
<keyword evidence="3" id="KW-0479">Metal-binding</keyword>
<organism evidence="14 15">
    <name type="scientific">Diploptera punctata</name>
    <name type="common">Pacific beetle cockroach</name>
    <dbReference type="NCBI Taxonomy" id="6984"/>
    <lineage>
        <taxon>Eukaryota</taxon>
        <taxon>Metazoa</taxon>
        <taxon>Ecdysozoa</taxon>
        <taxon>Arthropoda</taxon>
        <taxon>Hexapoda</taxon>
        <taxon>Insecta</taxon>
        <taxon>Pterygota</taxon>
        <taxon>Neoptera</taxon>
        <taxon>Polyneoptera</taxon>
        <taxon>Dictyoptera</taxon>
        <taxon>Blattodea</taxon>
        <taxon>Blaberoidea</taxon>
        <taxon>Blaberidae</taxon>
        <taxon>Diplopterinae</taxon>
        <taxon>Diploptera</taxon>
    </lineage>
</organism>
<evidence type="ECO:0000256" key="5">
    <source>
        <dbReference type="ARBA" id="ARBA00022771"/>
    </source>
</evidence>
<keyword evidence="8" id="KW-0238">DNA-binding</keyword>
<evidence type="ECO:0000256" key="11">
    <source>
        <dbReference type="ARBA" id="ARBA00037948"/>
    </source>
</evidence>
<keyword evidence="7" id="KW-0805">Transcription regulation</keyword>
<feature type="domain" description="C2H2-type" evidence="13">
    <location>
        <begin position="146"/>
        <end position="173"/>
    </location>
</feature>
<dbReference type="InterPro" id="IPR036236">
    <property type="entry name" value="Znf_C2H2_sf"/>
</dbReference>
<evidence type="ECO:0000256" key="4">
    <source>
        <dbReference type="ARBA" id="ARBA00022737"/>
    </source>
</evidence>
<feature type="domain" description="C2H2-type" evidence="13">
    <location>
        <begin position="230"/>
        <end position="257"/>
    </location>
</feature>
<keyword evidence="10" id="KW-0539">Nucleus</keyword>
<dbReference type="GO" id="GO:0000978">
    <property type="term" value="F:RNA polymerase II cis-regulatory region sequence-specific DNA binding"/>
    <property type="evidence" value="ECO:0007669"/>
    <property type="project" value="TreeGrafter"/>
</dbReference>
<dbReference type="Pfam" id="PF00096">
    <property type="entry name" value="zf-C2H2"/>
    <property type="match status" value="5"/>
</dbReference>
<keyword evidence="4" id="KW-0677">Repeat</keyword>
<protein>
    <recommendedName>
        <fullName evidence="13">C2H2-type domain-containing protein</fullName>
    </recommendedName>
</protein>
<dbReference type="AlphaFoldDB" id="A0AAD7ZJS3"/>
<dbReference type="PROSITE" id="PS00028">
    <property type="entry name" value="ZINC_FINGER_C2H2_1"/>
    <property type="match status" value="5"/>
</dbReference>
<evidence type="ECO:0000313" key="15">
    <source>
        <dbReference type="Proteomes" id="UP001233999"/>
    </source>
</evidence>
<evidence type="ECO:0000256" key="7">
    <source>
        <dbReference type="ARBA" id="ARBA00023015"/>
    </source>
</evidence>
<evidence type="ECO:0000256" key="2">
    <source>
        <dbReference type="ARBA" id="ARBA00006991"/>
    </source>
</evidence>
<proteinExistence type="inferred from homology"/>
<dbReference type="GO" id="GO:0000981">
    <property type="term" value="F:DNA-binding transcription factor activity, RNA polymerase II-specific"/>
    <property type="evidence" value="ECO:0007669"/>
    <property type="project" value="TreeGrafter"/>
</dbReference>
<comment type="caution">
    <text evidence="14">The sequence shown here is derived from an EMBL/GenBank/DDBJ whole genome shotgun (WGS) entry which is preliminary data.</text>
</comment>
<comment type="subcellular location">
    <subcellularLocation>
        <location evidence="1">Nucleus</location>
    </subcellularLocation>
</comment>
<keyword evidence="15" id="KW-1185">Reference proteome</keyword>
<dbReference type="FunFam" id="3.30.160.60:FF:000344">
    <property type="entry name" value="zinc finger protein 90 homolog"/>
    <property type="match status" value="1"/>
</dbReference>
<dbReference type="GO" id="GO:0008270">
    <property type="term" value="F:zinc ion binding"/>
    <property type="evidence" value="ECO:0007669"/>
    <property type="project" value="UniProtKB-KW"/>
</dbReference>
<evidence type="ECO:0000256" key="10">
    <source>
        <dbReference type="ARBA" id="ARBA00023242"/>
    </source>
</evidence>